<feature type="domain" description="CDT1 Geminin-binding" evidence="4">
    <location>
        <begin position="213"/>
        <end position="432"/>
    </location>
</feature>
<dbReference type="Pfam" id="PF16679">
    <property type="entry name" value="CDT1_C"/>
    <property type="match status" value="1"/>
</dbReference>
<reference evidence="6" key="2">
    <citation type="submission" date="2020-10" db="UniProtKB">
        <authorList>
            <consortium name="WormBaseParasite"/>
        </authorList>
    </citation>
    <scope>IDENTIFICATION</scope>
</reference>
<feature type="compositionally biased region" description="Polar residues" evidence="3">
    <location>
        <begin position="114"/>
        <end position="131"/>
    </location>
</feature>
<accession>A0A7E4VNI3</accession>
<dbReference type="GO" id="GO:0000278">
    <property type="term" value="P:mitotic cell cycle"/>
    <property type="evidence" value="ECO:0007669"/>
    <property type="project" value="TreeGrafter"/>
</dbReference>
<evidence type="ECO:0000259" key="4">
    <source>
        <dbReference type="SMART" id="SM01075"/>
    </source>
</evidence>
<proteinExistence type="inferred from homology"/>
<dbReference type="SUPFAM" id="SSF46785">
    <property type="entry name" value="Winged helix' DNA-binding domain"/>
    <property type="match status" value="1"/>
</dbReference>
<dbReference type="WBParaSite" id="Pan_g23.t1">
    <property type="protein sequence ID" value="Pan_g23.t1"/>
    <property type="gene ID" value="Pan_g23"/>
</dbReference>
<dbReference type="GO" id="GO:0003677">
    <property type="term" value="F:DNA binding"/>
    <property type="evidence" value="ECO:0007669"/>
    <property type="project" value="InterPro"/>
</dbReference>
<comment type="similarity">
    <text evidence="1">Belongs to the Cdt1 family.</text>
</comment>
<dbReference type="InterPro" id="IPR014939">
    <property type="entry name" value="CDT1_Gemini-bd-like"/>
</dbReference>
<dbReference type="GO" id="GO:0005634">
    <property type="term" value="C:nucleus"/>
    <property type="evidence" value="ECO:0007669"/>
    <property type="project" value="TreeGrafter"/>
</dbReference>
<feature type="region of interest" description="Disordered" evidence="3">
    <location>
        <begin position="173"/>
        <end position="195"/>
    </location>
</feature>
<keyword evidence="2" id="KW-0131">Cell cycle</keyword>
<dbReference type="InterPro" id="IPR038090">
    <property type="entry name" value="Cdt1_C_WH_dom_sf"/>
</dbReference>
<feature type="compositionally biased region" description="Polar residues" evidence="3">
    <location>
        <begin position="173"/>
        <end position="189"/>
    </location>
</feature>
<dbReference type="InterPro" id="IPR032054">
    <property type="entry name" value="Cdt1_C"/>
</dbReference>
<dbReference type="SMART" id="SM01075">
    <property type="entry name" value="CDT1"/>
    <property type="match status" value="1"/>
</dbReference>
<evidence type="ECO:0000313" key="5">
    <source>
        <dbReference type="Proteomes" id="UP000492821"/>
    </source>
</evidence>
<dbReference type="Proteomes" id="UP000492821">
    <property type="component" value="Unassembled WGS sequence"/>
</dbReference>
<dbReference type="Gene3D" id="1.10.10.1420">
    <property type="entry name" value="DNA replication factor Cdt1, C-terminal WH domain"/>
    <property type="match status" value="1"/>
</dbReference>
<sequence length="631" mass="71229">MSVRRSSRIQNKATPTLVNPISNYGSVKRRLNFTEDDAISHAKKLARVDLPAMPAQMADISEPRTPKCRSKATPAPIPCQMAEFQVPEQSTPKLRPTAIVAPISSMVSPLANPNRGNVTPTKTPTFSSRPPSMSFAGDSTPKSCRRRLFNDGVMLDTPKTDLYFSTFNLKQSDTPTTSKTPSMSASTFAKRNPETGNYAGLSRTVKDSLEYPLPAKFQRLYDHFEVMDRVMSIGKGKSLTFNELSKLVQRKTQKDFPLSSFAQIMGVYPSAYTLRLVEKRETKQIKLQSAKKYDMVLMPNLEGDLESYWSPPSPTKVPLETRVLGSPVKLVSMSPRKRAVSDFIPASPRKTPIKATPQLRECRLDHSDRLEAWRMACRRAILRYKLYLLVAREHEVFLNKIKADKNDIPHGKFHEKFNLDSVADVIPAKMPEPPKVKPITDFLTPVKTIPKTPEKVDFVLPKAVTSTLAAFKSPEKPTHSSNGIPLSPRKFAGDTPKMSLYERIMEKQRLREAKLAPARQNAINRRNHLQLLKDSVFYSIWTVFSRMYPKITTLKLTDVVYRISQDVKTVSGSDCTDVIDVLCEVAPRYFDVFTAGVHSCKYLRVTLQDVKTDYTKIQQMITAEYERVQAS</sequence>
<dbReference type="AlphaFoldDB" id="A0A7E4VNI3"/>
<evidence type="ECO:0000256" key="2">
    <source>
        <dbReference type="ARBA" id="ARBA00023306"/>
    </source>
</evidence>
<name>A0A7E4VNI3_PANRE</name>
<dbReference type="InterPro" id="IPR036390">
    <property type="entry name" value="WH_DNA-bd_sf"/>
</dbReference>
<evidence type="ECO:0000313" key="6">
    <source>
        <dbReference type="WBParaSite" id="Pan_g23.t1"/>
    </source>
</evidence>
<protein>
    <submittedName>
        <fullName evidence="6">CDT1 domain-containing protein</fullName>
    </submittedName>
</protein>
<feature type="region of interest" description="Disordered" evidence="3">
    <location>
        <begin position="111"/>
        <end position="141"/>
    </location>
</feature>
<dbReference type="GO" id="GO:0000076">
    <property type="term" value="P:DNA replication checkpoint signaling"/>
    <property type="evidence" value="ECO:0007669"/>
    <property type="project" value="TreeGrafter"/>
</dbReference>
<dbReference type="GO" id="GO:0071163">
    <property type="term" value="P:DNA replication preinitiation complex assembly"/>
    <property type="evidence" value="ECO:0007669"/>
    <property type="project" value="InterPro"/>
</dbReference>
<dbReference type="GO" id="GO:0070182">
    <property type="term" value="F:DNA polymerase binding"/>
    <property type="evidence" value="ECO:0007669"/>
    <property type="project" value="TreeGrafter"/>
</dbReference>
<evidence type="ECO:0000256" key="3">
    <source>
        <dbReference type="SAM" id="MobiDB-lite"/>
    </source>
</evidence>
<dbReference type="PANTHER" id="PTHR28637:SF1">
    <property type="entry name" value="DNA REPLICATION FACTOR CDT1"/>
    <property type="match status" value="1"/>
</dbReference>
<dbReference type="InterPro" id="IPR045173">
    <property type="entry name" value="Cdt1"/>
</dbReference>
<evidence type="ECO:0000256" key="1">
    <source>
        <dbReference type="ARBA" id="ARBA00008356"/>
    </source>
</evidence>
<dbReference type="Pfam" id="PF08839">
    <property type="entry name" value="CDT1"/>
    <property type="match status" value="1"/>
</dbReference>
<dbReference type="PANTHER" id="PTHR28637">
    <property type="entry name" value="DNA REPLICATION FACTOR CDT1"/>
    <property type="match status" value="1"/>
</dbReference>
<dbReference type="GO" id="GO:0030174">
    <property type="term" value="P:regulation of DNA-templated DNA replication initiation"/>
    <property type="evidence" value="ECO:0007669"/>
    <property type="project" value="InterPro"/>
</dbReference>
<organism evidence="5 6">
    <name type="scientific">Panagrellus redivivus</name>
    <name type="common">Microworm</name>
    <dbReference type="NCBI Taxonomy" id="6233"/>
    <lineage>
        <taxon>Eukaryota</taxon>
        <taxon>Metazoa</taxon>
        <taxon>Ecdysozoa</taxon>
        <taxon>Nematoda</taxon>
        <taxon>Chromadorea</taxon>
        <taxon>Rhabditida</taxon>
        <taxon>Tylenchina</taxon>
        <taxon>Panagrolaimomorpha</taxon>
        <taxon>Panagrolaimoidea</taxon>
        <taxon>Panagrolaimidae</taxon>
        <taxon>Panagrellus</taxon>
    </lineage>
</organism>
<keyword evidence="5" id="KW-1185">Reference proteome</keyword>
<reference evidence="5" key="1">
    <citation type="journal article" date="2013" name="Genetics">
        <title>The draft genome and transcriptome of Panagrellus redivivus are shaped by the harsh demands of a free-living lifestyle.</title>
        <authorList>
            <person name="Srinivasan J."/>
            <person name="Dillman A.R."/>
            <person name="Macchietto M.G."/>
            <person name="Heikkinen L."/>
            <person name="Lakso M."/>
            <person name="Fracchia K.M."/>
            <person name="Antoshechkin I."/>
            <person name="Mortazavi A."/>
            <person name="Wong G."/>
            <person name="Sternberg P.W."/>
        </authorList>
    </citation>
    <scope>NUCLEOTIDE SEQUENCE [LARGE SCALE GENOMIC DNA]</scope>
    <source>
        <strain evidence="5">MT8872</strain>
    </source>
</reference>